<dbReference type="PROSITE" id="PS00012">
    <property type="entry name" value="PHOSPHOPANTETHEINE"/>
    <property type="match status" value="1"/>
</dbReference>
<feature type="region of interest" description="N-terminal hotdog fold" evidence="5">
    <location>
        <begin position="922"/>
        <end position="1047"/>
    </location>
</feature>
<reference evidence="9 10" key="1">
    <citation type="submission" date="2014-12" db="EMBL/GenBank/DDBJ databases">
        <title>Genome assembly of Enhygromyxa salina DSM 15201.</title>
        <authorList>
            <person name="Sharma G."/>
            <person name="Subramanian S."/>
        </authorList>
    </citation>
    <scope>NUCLEOTIDE SEQUENCE [LARGE SCALE GENOMIC DNA]</scope>
    <source>
        <strain evidence="9 10">DSM 15201</strain>
    </source>
</reference>
<dbReference type="InterPro" id="IPR042104">
    <property type="entry name" value="PKS_dehydratase_sf"/>
</dbReference>
<dbReference type="FunFam" id="3.40.366.10:FF:000002">
    <property type="entry name" value="Probable polyketide synthase 2"/>
    <property type="match status" value="1"/>
</dbReference>
<evidence type="ECO:0000256" key="1">
    <source>
        <dbReference type="ARBA" id="ARBA00022450"/>
    </source>
</evidence>
<dbReference type="Proteomes" id="UP000031599">
    <property type="component" value="Unassembled WGS sequence"/>
</dbReference>
<dbReference type="Pfam" id="PF02801">
    <property type="entry name" value="Ketoacyl-synt_C"/>
    <property type="match status" value="1"/>
</dbReference>
<dbReference type="InterPro" id="IPR055123">
    <property type="entry name" value="SpnB-like_Rossmann"/>
</dbReference>
<evidence type="ECO:0000259" key="8">
    <source>
        <dbReference type="PROSITE" id="PS52019"/>
    </source>
</evidence>
<dbReference type="PANTHER" id="PTHR43775:SF51">
    <property type="entry name" value="INACTIVE PHENOLPHTHIOCEROL SYNTHESIS POLYKETIDE SYNTHASE TYPE I PKS1-RELATED"/>
    <property type="match status" value="1"/>
</dbReference>
<accession>A0A0C2D5R2</accession>
<dbReference type="Pfam" id="PF21089">
    <property type="entry name" value="PKS_DH_N"/>
    <property type="match status" value="1"/>
</dbReference>
<protein>
    <submittedName>
        <fullName evidence="9">Malonyl CoA-acyl carrier protein transacylase</fullName>
    </submittedName>
</protein>
<dbReference type="SMART" id="SM00826">
    <property type="entry name" value="PKS_DH"/>
    <property type="match status" value="1"/>
</dbReference>
<dbReference type="SMART" id="SM00825">
    <property type="entry name" value="PKS_KS"/>
    <property type="match status" value="1"/>
</dbReference>
<dbReference type="Gene3D" id="3.40.366.10">
    <property type="entry name" value="Malonyl-Coenzyme A Acyl Carrier Protein, domain 2"/>
    <property type="match status" value="1"/>
</dbReference>
<dbReference type="PROSITE" id="PS52019">
    <property type="entry name" value="PKS_MFAS_DH"/>
    <property type="match status" value="1"/>
</dbReference>
<dbReference type="SUPFAM" id="SSF52151">
    <property type="entry name" value="FabD/lysophospholipase-like"/>
    <property type="match status" value="1"/>
</dbReference>
<evidence type="ECO:0000259" key="7">
    <source>
        <dbReference type="PROSITE" id="PS52004"/>
    </source>
</evidence>
<dbReference type="Gene3D" id="3.10.129.110">
    <property type="entry name" value="Polyketide synthase dehydratase"/>
    <property type="match status" value="1"/>
</dbReference>
<dbReference type="InterPro" id="IPR014030">
    <property type="entry name" value="Ketoacyl_synth_N"/>
</dbReference>
<dbReference type="InterPro" id="IPR016036">
    <property type="entry name" value="Malonyl_transacylase_ACP-bd"/>
</dbReference>
<dbReference type="InterPro" id="IPR057326">
    <property type="entry name" value="KR_dom"/>
</dbReference>
<feature type="domain" description="Carrier" evidence="6">
    <location>
        <begin position="1674"/>
        <end position="1749"/>
    </location>
</feature>
<dbReference type="PROSITE" id="PS50075">
    <property type="entry name" value="CARRIER"/>
    <property type="match status" value="1"/>
</dbReference>
<feature type="domain" description="PKS/mFAS DH" evidence="8">
    <location>
        <begin position="922"/>
        <end position="1205"/>
    </location>
</feature>
<dbReference type="InterPro" id="IPR036291">
    <property type="entry name" value="NAD(P)-bd_dom_sf"/>
</dbReference>
<dbReference type="InterPro" id="IPR014031">
    <property type="entry name" value="Ketoacyl_synth_C"/>
</dbReference>
<keyword evidence="1" id="KW-0596">Phosphopantetheine</keyword>
<evidence type="ECO:0000256" key="3">
    <source>
        <dbReference type="ARBA" id="ARBA00022679"/>
    </source>
</evidence>
<dbReference type="InterPro" id="IPR009081">
    <property type="entry name" value="PP-bd_ACP"/>
</dbReference>
<evidence type="ECO:0000256" key="5">
    <source>
        <dbReference type="PROSITE-ProRule" id="PRU01363"/>
    </source>
</evidence>
<dbReference type="SUPFAM" id="SSF51735">
    <property type="entry name" value="NAD(P)-binding Rossmann-fold domains"/>
    <property type="match status" value="2"/>
</dbReference>
<dbReference type="SUPFAM" id="SSF55048">
    <property type="entry name" value="Probable ACP-binding domain of malonyl-CoA ACP transacylase"/>
    <property type="match status" value="1"/>
</dbReference>
<dbReference type="CDD" id="cd00833">
    <property type="entry name" value="PKS"/>
    <property type="match status" value="1"/>
</dbReference>
<sequence>MIRALKEVERLRAKISALELGEHEPVAIIGVGLRLPGGITNLADLWRLLAAGTDTLRPFPSERWDPSRDYDPDPEAAGKSYVNAAAFLDQVDQFDPAFFNISPREAKSIDPQHRLLLEASWEALERAGVPPVTLRNSRTGVFVGIGPSDYSLNIRSRDADAYAIMGTHTSFAAGRVAFTLGLQGPAISMDTACSSSLVALHLATQSLRSRECSLALVGGVQVMAAPDAFIQLSRTRALAPDGRSKTFSANADGYGRGEGVVVLALQRLSDAQAQGRQILAVVRGTAVNHDGASSGITAPNGTSQQKVLRAALADARLAPAAIDYVECHGTGTSLGDPIEVQALSTVYGEGRASSRPLLLGAIKTNIGHLEAASGLAGLAKILVAFDNDTLPASLHTQPPNPHIEWASLPVEVVAASRPWTSEHEPRRAGLSAFGLSGTNAHVIIEEPPPSPSEAPQGSASATNSLAVPLLLSARSEAALSARAAQLRSLLEMGQQPSLEPLARALALRCSHFEHRAAIVEAQATAAITALDELARGEPGRKVALGYAKSKPKLAILFTGQGAQRLGMGRELYRRFSAYATAFDAICTGFSAKLSRPLAEVVFAEPSSDAAALIDQTEFTQAALFAVEVALYRLIESWGIQPDVLVGHSIGELSAAHVAGVLDLDDAITLVAARGRLMQALPGGGAMVSVVASEAEVTAMLAAHPGASLAALNGPMSTVVSGDERPVMEIAEHFKALGRKVQRLQVSHAFHSHHMEPMLAEFSAVAATLRYHAPELPIISNVSGRLARAGELQTPSYWVQHVREPVRFVESVRTLETQAVQVALELGPHGVLSSMAADCLSDDAQGQVLLRSLLRRDRDELETLHTALAALHCRGVDMNWQPILGQAAAAALELPTYPFQRQRYWLSAKSEGRSGRLQSDAHYELAGHRVELPDGSAIHEVEVGPALQGYLGDHIVYDHIVVPGAFYLAVLLAVGESLWPGGAIELRDVEFVRALTFVSPTDRTTLTIHLSPDPDTDSRLCASLLTRDAVGGWLVHARGSVGPTPATALPELVSVPTERVAWAEAEATLEQRLAQVQIAWGPRWWWVRETHTDDGKTIYGRFVVPDEVPTDDAPVAAGLIDNSFALVSWTSVYASSTDETTPRLPYACARVVWYGHHQTPSHARLISQQAHASELVSDITFFDEAGDPLAHIEGFEIRKAPADRFLPSNVELKLFTLEWSPVDPPASVEPKPWVLVGTGANTLAAVLSPTSQAYPKLTHIGPSDNTRVVFALFMDMAETPGALVNAALEFVQAWLSAPEHRADHLVIGTRFAVDASDTSNIDVAGAAVWGLVRSVQTEHPDRRITLVDLDDDEASIRALASIDGLEHPQIAIRAGRLSVPRVQRARATSTTAVGLNPEGTVLITGGTGGLGSRVARHLVQAHGVRRLLLSSRRGADSPGAKALRLELEAAGAEVDIVAADVSDREACVSLLAAIPATRPLTAIFHTAGVLDDGLVSTLDANRLARVFGPKADGAIHLDELTRDLGLAAFVLFSSVSGVLGNLGQANYAAANATLDAIAIHRRALGLAGVSLAWGPWAEVGMAAQMSDADLARMRRRGLPPLAVVDALELLDLALTRPEPVLLALDTDLRALGQRADELPHVLRGLVRVFERPTRAVTTGSLLNTLARLDDTGRQRAVLDFVRREAASILGLDDPASVQEDQAFQGLGLDSLMAVELRDRLTHATQLKLPSTVLFEHGTPNALTEHLLSLLGPALGQENSENTENTENNENLDSATRMLQAFHSAQAKDRQHDRGPRNSLLRLIRDAVVAEAYAEADALLETLTKLRSFESDFAPPTPTSPVSLTSGRGAPPFVQTYCIPSIAVPSTPLQYMRIAPELSRRALVWSVRNPGYDINQEIADSRDVFMDHHTATLARCDGELPIALVGYSAGGWVAANLARHLEDLGRPASALILLDSPGPATAPSPLPFIFRTIEHFLGGNSLHSEDDLIYQITSMNRAFQLYKVWSPAPIETPTLYVYAEGGIPLQDGLADEEIPRTQPELNWAPFIKDMTIRSVPHDHFEMIAEQAAQSADTMLTWLDEVLGGG</sequence>
<feature type="domain" description="Ketosynthase family 3 (KS3)" evidence="7">
    <location>
        <begin position="23"/>
        <end position="446"/>
    </location>
</feature>
<evidence type="ECO:0000256" key="4">
    <source>
        <dbReference type="ARBA" id="ARBA00054155"/>
    </source>
</evidence>
<dbReference type="InterPro" id="IPR049900">
    <property type="entry name" value="PKS_mFAS_DH"/>
</dbReference>
<dbReference type="InterPro" id="IPR036736">
    <property type="entry name" value="ACP-like_sf"/>
</dbReference>
<evidence type="ECO:0000256" key="2">
    <source>
        <dbReference type="ARBA" id="ARBA00022553"/>
    </source>
</evidence>
<dbReference type="GO" id="GO:0006633">
    <property type="term" value="P:fatty acid biosynthetic process"/>
    <property type="evidence" value="ECO:0007669"/>
    <property type="project" value="InterPro"/>
</dbReference>
<feature type="active site" description="Proton donor; for dehydratase activity" evidence="5">
    <location>
        <position position="1120"/>
    </location>
</feature>
<dbReference type="SMART" id="SM00827">
    <property type="entry name" value="PKS_AT"/>
    <property type="match status" value="1"/>
</dbReference>
<dbReference type="InterPro" id="IPR020807">
    <property type="entry name" value="PKS_DH"/>
</dbReference>
<dbReference type="Pfam" id="PF16197">
    <property type="entry name" value="KAsynt_C_assoc"/>
    <property type="match status" value="1"/>
</dbReference>
<dbReference type="Gene3D" id="3.40.50.720">
    <property type="entry name" value="NAD(P)-binding Rossmann-like Domain"/>
    <property type="match status" value="1"/>
</dbReference>
<evidence type="ECO:0000313" key="10">
    <source>
        <dbReference type="Proteomes" id="UP000031599"/>
    </source>
</evidence>
<dbReference type="GO" id="GO:0031177">
    <property type="term" value="F:phosphopantetheine binding"/>
    <property type="evidence" value="ECO:0007669"/>
    <property type="project" value="InterPro"/>
</dbReference>
<dbReference type="SMART" id="SM00824">
    <property type="entry name" value="PKS_TE"/>
    <property type="match status" value="1"/>
</dbReference>
<dbReference type="SUPFAM" id="SSF53474">
    <property type="entry name" value="alpha/beta-Hydrolases"/>
    <property type="match status" value="1"/>
</dbReference>
<keyword evidence="3" id="KW-0808">Transferase</keyword>
<dbReference type="InterPro" id="IPR001031">
    <property type="entry name" value="Thioesterase"/>
</dbReference>
<keyword evidence="2" id="KW-0597">Phosphoprotein</keyword>
<feature type="active site" description="Proton acceptor; for dehydratase activity" evidence="5">
    <location>
        <position position="953"/>
    </location>
</feature>
<dbReference type="GO" id="GO:0004312">
    <property type="term" value="F:fatty acid synthase activity"/>
    <property type="evidence" value="ECO:0007669"/>
    <property type="project" value="TreeGrafter"/>
</dbReference>
<dbReference type="InterPro" id="IPR014043">
    <property type="entry name" value="Acyl_transferase_dom"/>
</dbReference>
<dbReference type="FunFam" id="3.40.47.10:FF:000019">
    <property type="entry name" value="Polyketide synthase type I"/>
    <property type="match status" value="1"/>
</dbReference>
<dbReference type="SMART" id="SM01294">
    <property type="entry name" value="PKS_PP_betabranch"/>
    <property type="match status" value="1"/>
</dbReference>
<dbReference type="Gene3D" id="3.30.70.3290">
    <property type="match status" value="1"/>
</dbReference>
<dbReference type="Pfam" id="PF00975">
    <property type="entry name" value="Thioesterase"/>
    <property type="match status" value="1"/>
</dbReference>
<organism evidence="9 10">
    <name type="scientific">Enhygromyxa salina</name>
    <dbReference type="NCBI Taxonomy" id="215803"/>
    <lineage>
        <taxon>Bacteria</taxon>
        <taxon>Pseudomonadati</taxon>
        <taxon>Myxococcota</taxon>
        <taxon>Polyangia</taxon>
        <taxon>Nannocystales</taxon>
        <taxon>Nannocystaceae</taxon>
        <taxon>Enhygromyxa</taxon>
    </lineage>
</organism>
<dbReference type="EMBL" id="JMCC02000055">
    <property type="protein sequence ID" value="KIG15387.1"/>
    <property type="molecule type" value="Genomic_DNA"/>
</dbReference>
<dbReference type="InterPro" id="IPR020806">
    <property type="entry name" value="PKS_PP-bd"/>
</dbReference>
<evidence type="ECO:0000259" key="6">
    <source>
        <dbReference type="PROSITE" id="PS50075"/>
    </source>
</evidence>
<dbReference type="PROSITE" id="PS00606">
    <property type="entry name" value="KS3_1"/>
    <property type="match status" value="1"/>
</dbReference>
<proteinExistence type="predicted"/>
<dbReference type="InterPro" id="IPR016039">
    <property type="entry name" value="Thiolase-like"/>
</dbReference>
<dbReference type="Pfam" id="PF00109">
    <property type="entry name" value="ketoacyl-synt"/>
    <property type="match status" value="1"/>
</dbReference>
<dbReference type="InterPro" id="IPR001227">
    <property type="entry name" value="Ac_transferase_dom_sf"/>
</dbReference>
<dbReference type="InterPro" id="IPR050091">
    <property type="entry name" value="PKS_NRPS_Biosynth_Enz"/>
</dbReference>
<dbReference type="SUPFAM" id="SSF53901">
    <property type="entry name" value="Thiolase-like"/>
    <property type="match status" value="1"/>
</dbReference>
<dbReference type="Pfam" id="PF08659">
    <property type="entry name" value="KR"/>
    <property type="match status" value="1"/>
</dbReference>
<dbReference type="SMART" id="SM00822">
    <property type="entry name" value="PKS_KR"/>
    <property type="match status" value="1"/>
</dbReference>
<evidence type="ECO:0000313" key="9">
    <source>
        <dbReference type="EMBL" id="KIG15387.1"/>
    </source>
</evidence>
<dbReference type="InterPro" id="IPR049552">
    <property type="entry name" value="PKS_DH_N"/>
</dbReference>
<comment type="function">
    <text evidence="4">Involved in production of the polyketide antibiotic thailandamide.</text>
</comment>
<dbReference type="InterPro" id="IPR016035">
    <property type="entry name" value="Acyl_Trfase/lysoPLipase"/>
</dbReference>
<dbReference type="InterPro" id="IPR013968">
    <property type="entry name" value="PKS_KR"/>
</dbReference>
<dbReference type="InterPro" id="IPR032821">
    <property type="entry name" value="PKS_assoc"/>
</dbReference>
<dbReference type="InterPro" id="IPR020802">
    <property type="entry name" value="TesA-like"/>
</dbReference>
<dbReference type="InterPro" id="IPR006162">
    <property type="entry name" value="Ppantetheine_attach_site"/>
</dbReference>
<dbReference type="InterPro" id="IPR018201">
    <property type="entry name" value="Ketoacyl_synth_AS"/>
</dbReference>
<dbReference type="PROSITE" id="PS52004">
    <property type="entry name" value="KS3_2"/>
    <property type="match status" value="1"/>
</dbReference>
<dbReference type="InterPro" id="IPR020841">
    <property type="entry name" value="PKS_Beta-ketoAc_synthase_dom"/>
</dbReference>
<gene>
    <name evidence="9" type="ORF">DB30_05650</name>
</gene>
<dbReference type="Gene3D" id="1.10.1200.10">
    <property type="entry name" value="ACP-like"/>
    <property type="match status" value="1"/>
</dbReference>
<comment type="caution">
    <text evidence="9">The sequence shown here is derived from an EMBL/GenBank/DDBJ whole genome shotgun (WGS) entry which is preliminary data.</text>
</comment>
<dbReference type="PANTHER" id="PTHR43775">
    <property type="entry name" value="FATTY ACID SYNTHASE"/>
    <property type="match status" value="1"/>
</dbReference>
<dbReference type="SMART" id="SM00823">
    <property type="entry name" value="PKS_PP"/>
    <property type="match status" value="1"/>
</dbReference>
<dbReference type="GO" id="GO:0004315">
    <property type="term" value="F:3-oxoacyl-[acyl-carrier-protein] synthase activity"/>
    <property type="evidence" value="ECO:0007669"/>
    <property type="project" value="InterPro"/>
</dbReference>
<dbReference type="InterPro" id="IPR029058">
    <property type="entry name" value="AB_hydrolase_fold"/>
</dbReference>
<dbReference type="Pfam" id="PF00698">
    <property type="entry name" value="Acyl_transf_1"/>
    <property type="match status" value="1"/>
</dbReference>
<dbReference type="Pfam" id="PF00550">
    <property type="entry name" value="PP-binding"/>
    <property type="match status" value="1"/>
</dbReference>
<dbReference type="Pfam" id="PF14765">
    <property type="entry name" value="PS-DH"/>
    <property type="match status" value="1"/>
</dbReference>
<dbReference type="Gene3D" id="3.40.50.1820">
    <property type="entry name" value="alpha/beta hydrolase"/>
    <property type="match status" value="1"/>
</dbReference>
<dbReference type="Gene3D" id="3.40.47.10">
    <property type="match status" value="1"/>
</dbReference>
<name>A0A0C2D5R2_9BACT</name>
<dbReference type="InterPro" id="IPR049551">
    <property type="entry name" value="PKS_DH_C"/>
</dbReference>
<feature type="region of interest" description="C-terminal hotdog fold" evidence="5">
    <location>
        <begin position="1062"/>
        <end position="1205"/>
    </location>
</feature>
<dbReference type="CDD" id="cd08956">
    <property type="entry name" value="KR_3_FAS_SDR_x"/>
    <property type="match status" value="1"/>
</dbReference>
<dbReference type="Pfam" id="PF22953">
    <property type="entry name" value="SpnB_Rossmann"/>
    <property type="match status" value="1"/>
</dbReference>